<evidence type="ECO:0000313" key="3">
    <source>
        <dbReference type="Proteomes" id="UP001500218"/>
    </source>
</evidence>
<evidence type="ECO:0000313" key="2">
    <source>
        <dbReference type="EMBL" id="GAA1791678.1"/>
    </source>
</evidence>
<sequence length="185" mass="19708">MRKLVVAQFISLDGVVEAPDQWHFPYVNEEMFAVMGTNSAAADTLLLGRVTYETFAAAFADAPADAPGAAMMNRPAKVVVSRTLTDLTWHNSTLLKADPTPGGLIAAVRRLKEQPGGDILAPGSVTLARARLRAGLVDELSLLVHPIVVGHGQRLFEQDGPTIPLTLASSATFTTGVLHQTYHPA</sequence>
<reference evidence="2 3" key="1">
    <citation type="journal article" date="2019" name="Int. J. Syst. Evol. Microbiol.">
        <title>The Global Catalogue of Microorganisms (GCM) 10K type strain sequencing project: providing services to taxonomists for standard genome sequencing and annotation.</title>
        <authorList>
            <consortium name="The Broad Institute Genomics Platform"/>
            <consortium name="The Broad Institute Genome Sequencing Center for Infectious Disease"/>
            <person name="Wu L."/>
            <person name="Ma J."/>
        </authorList>
    </citation>
    <scope>NUCLEOTIDE SEQUENCE [LARGE SCALE GENOMIC DNA]</scope>
    <source>
        <strain evidence="2 3">JCM 13250</strain>
    </source>
</reference>
<dbReference type="Proteomes" id="UP001500218">
    <property type="component" value="Unassembled WGS sequence"/>
</dbReference>
<dbReference type="Gene3D" id="3.40.430.10">
    <property type="entry name" value="Dihydrofolate Reductase, subunit A"/>
    <property type="match status" value="1"/>
</dbReference>
<dbReference type="EMBL" id="BAAALT010000029">
    <property type="protein sequence ID" value="GAA1791678.1"/>
    <property type="molecule type" value="Genomic_DNA"/>
</dbReference>
<gene>
    <name evidence="2" type="ORF">GCM10009682_12060</name>
</gene>
<dbReference type="InterPro" id="IPR002734">
    <property type="entry name" value="RibDG_C"/>
</dbReference>
<proteinExistence type="predicted"/>
<dbReference type="PANTHER" id="PTHR38011:SF2">
    <property type="entry name" value="BIFUNCTIONAL DEAMINASE-REDUCTASE DOMAIN PROTEIN"/>
    <property type="match status" value="1"/>
</dbReference>
<comment type="caution">
    <text evidence="2">The sequence shown here is derived from an EMBL/GenBank/DDBJ whole genome shotgun (WGS) entry which is preliminary data.</text>
</comment>
<dbReference type="PANTHER" id="PTHR38011">
    <property type="entry name" value="DIHYDROFOLATE REDUCTASE FAMILY PROTEIN (AFU_ORTHOLOGUE AFUA_8G06820)"/>
    <property type="match status" value="1"/>
</dbReference>
<dbReference type="InterPro" id="IPR024072">
    <property type="entry name" value="DHFR-like_dom_sf"/>
</dbReference>
<feature type="domain" description="Bacterial bifunctional deaminase-reductase C-terminal" evidence="1">
    <location>
        <begin position="3"/>
        <end position="178"/>
    </location>
</feature>
<organism evidence="2 3">
    <name type="scientific">Luedemannella flava</name>
    <dbReference type="NCBI Taxonomy" id="349316"/>
    <lineage>
        <taxon>Bacteria</taxon>
        <taxon>Bacillati</taxon>
        <taxon>Actinomycetota</taxon>
        <taxon>Actinomycetes</taxon>
        <taxon>Micromonosporales</taxon>
        <taxon>Micromonosporaceae</taxon>
        <taxon>Luedemannella</taxon>
    </lineage>
</organism>
<evidence type="ECO:0000259" key="1">
    <source>
        <dbReference type="Pfam" id="PF01872"/>
    </source>
</evidence>
<dbReference type="SUPFAM" id="SSF53597">
    <property type="entry name" value="Dihydrofolate reductase-like"/>
    <property type="match status" value="1"/>
</dbReference>
<keyword evidence="3" id="KW-1185">Reference proteome</keyword>
<accession>A0ABN2LKC7</accession>
<name>A0ABN2LKC7_9ACTN</name>
<protein>
    <submittedName>
        <fullName evidence="2">Dihydrofolate reductase family protein</fullName>
    </submittedName>
</protein>
<dbReference type="RefSeq" id="WP_344127111.1">
    <property type="nucleotide sequence ID" value="NZ_BAAALT010000029.1"/>
</dbReference>
<dbReference type="Pfam" id="PF01872">
    <property type="entry name" value="RibD_C"/>
    <property type="match status" value="1"/>
</dbReference>
<dbReference type="InterPro" id="IPR050765">
    <property type="entry name" value="Riboflavin_Biosynth_HTPR"/>
</dbReference>